<dbReference type="Pfam" id="PF13149">
    <property type="entry name" value="Mfa_like_1"/>
    <property type="match status" value="1"/>
</dbReference>
<evidence type="ECO:0000256" key="6">
    <source>
        <dbReference type="ARBA" id="ARBA00022801"/>
    </source>
</evidence>
<comment type="caution">
    <text evidence="12">The sequence shown here is derived from an EMBL/GenBank/DDBJ whole genome shotgun (WGS) entry which is preliminary data.</text>
</comment>
<dbReference type="CDD" id="cd13120">
    <property type="entry name" value="BF2867_like_N"/>
    <property type="match status" value="1"/>
</dbReference>
<protein>
    <submittedName>
        <fullName evidence="12">DNA/RNA non-specific endonuclease</fullName>
    </submittedName>
</protein>
<evidence type="ECO:0000256" key="7">
    <source>
        <dbReference type="ARBA" id="ARBA00022842"/>
    </source>
</evidence>
<dbReference type="GO" id="GO:0016787">
    <property type="term" value="F:hydrolase activity"/>
    <property type="evidence" value="ECO:0007669"/>
    <property type="project" value="UniProtKB-KW"/>
</dbReference>
<evidence type="ECO:0000313" key="12">
    <source>
        <dbReference type="EMBL" id="EDY95154.1"/>
    </source>
</evidence>
<dbReference type="PANTHER" id="PTHR13966">
    <property type="entry name" value="ENDONUCLEASE RELATED"/>
    <property type="match status" value="1"/>
</dbReference>
<dbReference type="Proteomes" id="UP000003452">
    <property type="component" value="Unassembled WGS sequence"/>
</dbReference>
<dbReference type="InterPro" id="IPR044929">
    <property type="entry name" value="DNA/RNA_non-sp_Endonuclease_sf"/>
</dbReference>
<evidence type="ECO:0000256" key="2">
    <source>
        <dbReference type="ARBA" id="ARBA00010052"/>
    </source>
</evidence>
<evidence type="ECO:0000256" key="3">
    <source>
        <dbReference type="ARBA" id="ARBA00022722"/>
    </source>
</evidence>
<dbReference type="PROSITE" id="PS01070">
    <property type="entry name" value="NUCLEASE_NON_SPEC"/>
    <property type="match status" value="1"/>
</dbReference>
<dbReference type="InterPro" id="IPR001604">
    <property type="entry name" value="Endo_G_ENPP1-like_dom"/>
</dbReference>
<dbReference type="Gene3D" id="2.60.40.2620">
    <property type="entry name" value="Fimbrillin-like"/>
    <property type="match status" value="1"/>
</dbReference>
<dbReference type="GO" id="GO:0004519">
    <property type="term" value="F:endonuclease activity"/>
    <property type="evidence" value="ECO:0007669"/>
    <property type="project" value="UniProtKB-KW"/>
</dbReference>
<dbReference type="OrthoDB" id="9811262at2"/>
<dbReference type="EMBL" id="ABQC02000020">
    <property type="protein sequence ID" value="EDY95154.1"/>
    <property type="molecule type" value="Genomic_DNA"/>
</dbReference>
<feature type="active site" description="Proton acceptor" evidence="8">
    <location>
        <position position="381"/>
    </location>
</feature>
<dbReference type="InterPro" id="IPR042278">
    <property type="entry name" value="Mfa-like_1_N"/>
</dbReference>
<evidence type="ECO:0000256" key="5">
    <source>
        <dbReference type="ARBA" id="ARBA00022759"/>
    </source>
</evidence>
<dbReference type="InterPro" id="IPR025049">
    <property type="entry name" value="Mfa-like_1"/>
</dbReference>
<reference evidence="12 13" key="2">
    <citation type="submission" date="2008-08" db="EMBL/GenBank/DDBJ databases">
        <authorList>
            <person name="Fulton L."/>
            <person name="Clifton S."/>
            <person name="Fulton B."/>
            <person name="Xu J."/>
            <person name="Minx P."/>
            <person name="Pepin K.H."/>
            <person name="Johnson M."/>
            <person name="Thiruvilangam P."/>
            <person name="Bhonagiri V."/>
            <person name="Nash W.E."/>
            <person name="Mardis E.R."/>
            <person name="Wilson R.K."/>
        </authorList>
    </citation>
    <scope>NUCLEOTIDE SEQUENCE [LARGE SCALE GENOMIC DNA]</scope>
    <source>
        <strain evidence="13">DSM 17135 / JCM 12973 / M2</strain>
    </source>
</reference>
<keyword evidence="7" id="KW-0460">Magnesium</keyword>
<dbReference type="Gene3D" id="3.40.570.10">
    <property type="entry name" value="Extracellular Endonuclease, subunit A"/>
    <property type="match status" value="1"/>
</dbReference>
<name>B5CZU0_PHOPM</name>
<evidence type="ECO:0000259" key="10">
    <source>
        <dbReference type="SMART" id="SM00477"/>
    </source>
</evidence>
<dbReference type="InterPro" id="IPR020821">
    <property type="entry name" value="ENPP1-3/EXOG-like_nuc-like"/>
</dbReference>
<evidence type="ECO:0000256" key="8">
    <source>
        <dbReference type="PIRSR" id="PIRSR640255-1"/>
    </source>
</evidence>
<feature type="domain" description="DNA/RNA non-specific endonuclease/pyrophosphatase/phosphodiesterase" evidence="11">
    <location>
        <begin position="320"/>
        <end position="521"/>
    </location>
</feature>
<dbReference type="GO" id="GO:0003676">
    <property type="term" value="F:nucleic acid binding"/>
    <property type="evidence" value="ECO:0007669"/>
    <property type="project" value="InterPro"/>
</dbReference>
<dbReference type="eggNOG" id="COG1864">
    <property type="taxonomic scope" value="Bacteria"/>
</dbReference>
<comment type="cofactor">
    <cofactor evidence="1">
        <name>Mg(2+)</name>
        <dbReference type="ChEBI" id="CHEBI:18420"/>
    </cofactor>
</comment>
<dbReference type="InterPro" id="IPR044925">
    <property type="entry name" value="His-Me_finger_sf"/>
</dbReference>
<dbReference type="Gene3D" id="2.60.40.2630">
    <property type="match status" value="1"/>
</dbReference>
<accession>B5CZU0</accession>
<evidence type="ECO:0000313" key="13">
    <source>
        <dbReference type="Proteomes" id="UP000003452"/>
    </source>
</evidence>
<dbReference type="SMART" id="SM00477">
    <property type="entry name" value="NUC"/>
    <property type="match status" value="1"/>
</dbReference>
<evidence type="ECO:0000256" key="4">
    <source>
        <dbReference type="ARBA" id="ARBA00022723"/>
    </source>
</evidence>
<dbReference type="InterPro" id="IPR040255">
    <property type="entry name" value="Non-specific_endonuclease"/>
</dbReference>
<proteinExistence type="inferred from homology"/>
<keyword evidence="6" id="KW-0378">Hydrolase</keyword>
<evidence type="ECO:0000256" key="9">
    <source>
        <dbReference type="PIRSR" id="PIRSR640255-2"/>
    </source>
</evidence>
<comment type="similarity">
    <text evidence="2">Belongs to the DNA/RNA non-specific endonuclease family.</text>
</comment>
<dbReference type="RefSeq" id="WP_007557698.1">
    <property type="nucleotide sequence ID" value="NZ_DS990118.1"/>
</dbReference>
<dbReference type="SMART" id="SM00892">
    <property type="entry name" value="Endonuclease_NS"/>
    <property type="match status" value="1"/>
</dbReference>
<dbReference type="InterPro" id="IPR018524">
    <property type="entry name" value="DNA/RNA_endonuclease_AS"/>
</dbReference>
<dbReference type="GO" id="GO:0046872">
    <property type="term" value="F:metal ion binding"/>
    <property type="evidence" value="ECO:0007669"/>
    <property type="project" value="UniProtKB-KW"/>
</dbReference>
<dbReference type="Pfam" id="PF01223">
    <property type="entry name" value="Endonuclease_NS"/>
    <property type="match status" value="1"/>
</dbReference>
<keyword evidence="5 12" id="KW-0255">Endonuclease</keyword>
<dbReference type="CDD" id="cd13121">
    <property type="entry name" value="BF2867_like_C"/>
    <property type="match status" value="1"/>
</dbReference>
<dbReference type="HOGENOM" id="CLU_518606_0_0_10"/>
<evidence type="ECO:0000259" key="11">
    <source>
        <dbReference type="SMART" id="SM00892"/>
    </source>
</evidence>
<dbReference type="AlphaFoldDB" id="B5CZU0"/>
<dbReference type="SUPFAM" id="SSF54060">
    <property type="entry name" value="His-Me finger endonucleases"/>
    <property type="match status" value="1"/>
</dbReference>
<organism evidence="12 13">
    <name type="scientific">Phocaeicola plebeius (strain DSM 17135 / JCM 12973 / CCUG 54634 / M2)</name>
    <name type="common">Bacteroides plebeius</name>
    <dbReference type="NCBI Taxonomy" id="484018"/>
    <lineage>
        <taxon>Bacteria</taxon>
        <taxon>Pseudomonadati</taxon>
        <taxon>Bacteroidota</taxon>
        <taxon>Bacteroidia</taxon>
        <taxon>Bacteroidales</taxon>
        <taxon>Bacteroidaceae</taxon>
        <taxon>Phocaeicola</taxon>
    </lineage>
</organism>
<keyword evidence="3" id="KW-0540">Nuclease</keyword>
<feature type="binding site" evidence="9">
    <location>
        <position position="413"/>
    </location>
    <ligand>
        <name>Mg(2+)</name>
        <dbReference type="ChEBI" id="CHEBI:18420"/>
        <note>catalytic</note>
    </ligand>
</feature>
<gene>
    <name evidence="12" type="ORF">BACPLE_02257</name>
</gene>
<dbReference type="PANTHER" id="PTHR13966:SF5">
    <property type="entry name" value="ENDONUCLEASE G, MITOCHONDRIAL"/>
    <property type="match status" value="1"/>
</dbReference>
<dbReference type="PROSITE" id="PS51257">
    <property type="entry name" value="PROKAR_LIPOPROTEIN"/>
    <property type="match status" value="1"/>
</dbReference>
<dbReference type="GeneID" id="43183059"/>
<evidence type="ECO:0000256" key="1">
    <source>
        <dbReference type="ARBA" id="ARBA00001946"/>
    </source>
</evidence>
<reference evidence="12 13" key="1">
    <citation type="submission" date="2008-08" db="EMBL/GenBank/DDBJ databases">
        <title>Draft genome sequence of Bacteroides plebeius (DSM 17135).</title>
        <authorList>
            <person name="Sudarsanam P."/>
            <person name="Ley R."/>
            <person name="Guruge J."/>
            <person name="Turnbaugh P.J."/>
            <person name="Mahowald M."/>
            <person name="Liep D."/>
            <person name="Gordon J."/>
        </authorList>
    </citation>
    <scope>NUCLEOTIDE SEQUENCE [LARGE SCALE GENOMIC DNA]</scope>
    <source>
        <strain evidence="13">DSM 17135 / JCM 12973 / M2</strain>
    </source>
</reference>
<sequence>MKMKSLLGIMLSLSILQSCQNDETNGIQNEVNKNGITFMSLIDDTNNSRAYDTSWETNDVIGVFMLASENKNILETNVPYVTSKGDGYFISQNQPMYYPENNSTVDFIAYYPYNENTNDHTNYTINLSDQTKQNAIDLMTAVNLTGRDQTSPQGNLQFKHLLAKLVLNLKSTSGSSLKGIKASISGLKVKGTANLSNGSITPSGEASAFSLYINEEATQAEAILLPQNLSESVKIKLEFNGQSQEIDTKLSGSIEQGNKYTYNVNINYQGGEITTDPQAQYTKWAETPLITESQLAKPNIKYIIHYTGETYQNSTLNGVEIRNYSMLYDTDLKMAYWVAYPLCSWYLGDSGRTDAWGYNDKLAENLQPNLLKGISGYDRGHQIPSGDRTRSNSINSQTFYYTNMTPQIGQKMNQAIWADLESAVRGWSSATDTLYVVTGAMPTTQTDQTIKYVQDNDGKNMAVPKYYFKALARKINEQFQTVAYKLDNISYSHRDYNVGILSVKELEEITGFTFFPDKPEITESIKSQKTSWK</sequence>
<keyword evidence="4 9" id="KW-0479">Metal-binding</keyword>
<feature type="domain" description="ENPP1-3/EXOG-like endonuclease/phosphodiesterase" evidence="10">
    <location>
        <begin position="321"/>
        <end position="521"/>
    </location>
</feature>